<keyword evidence="5" id="KW-0865">Zymogen</keyword>
<dbReference type="SMART" id="SM00848">
    <property type="entry name" value="Inhibitor_I29"/>
    <property type="match status" value="1"/>
</dbReference>
<evidence type="ECO:0000313" key="10">
    <source>
        <dbReference type="EMBL" id="RZC33185.1"/>
    </source>
</evidence>
<evidence type="ECO:0000256" key="7">
    <source>
        <dbReference type="SAM" id="SignalP"/>
    </source>
</evidence>
<dbReference type="PANTHER" id="PTHR12411">
    <property type="entry name" value="CYSTEINE PROTEASE FAMILY C1-RELATED"/>
    <property type="match status" value="1"/>
</dbReference>
<evidence type="ECO:0000256" key="4">
    <source>
        <dbReference type="ARBA" id="ARBA00022807"/>
    </source>
</evidence>
<dbReference type="Gene3D" id="3.90.70.10">
    <property type="entry name" value="Cysteine proteinases"/>
    <property type="match status" value="1"/>
</dbReference>
<dbReference type="SMART" id="SM00645">
    <property type="entry name" value="Pept_C1"/>
    <property type="match status" value="1"/>
</dbReference>
<evidence type="ECO:0000313" key="11">
    <source>
        <dbReference type="Proteomes" id="UP000292052"/>
    </source>
</evidence>
<accession>A0A482VK74</accession>
<name>A0A482VK74_ASBVE</name>
<dbReference type="InterPro" id="IPR038765">
    <property type="entry name" value="Papain-like_cys_pep_sf"/>
</dbReference>
<dbReference type="GO" id="GO:0006508">
    <property type="term" value="P:proteolysis"/>
    <property type="evidence" value="ECO:0007669"/>
    <property type="project" value="UniProtKB-KW"/>
</dbReference>
<feature type="domain" description="Cathepsin propeptide inhibitor" evidence="9">
    <location>
        <begin position="21"/>
        <end position="81"/>
    </location>
</feature>
<keyword evidence="6" id="KW-1015">Disulfide bond</keyword>
<comment type="similarity">
    <text evidence="1">Belongs to the peptidase C1 family.</text>
</comment>
<dbReference type="CDD" id="cd02248">
    <property type="entry name" value="Peptidase_C1A"/>
    <property type="match status" value="1"/>
</dbReference>
<evidence type="ECO:0000256" key="6">
    <source>
        <dbReference type="ARBA" id="ARBA00023157"/>
    </source>
</evidence>
<evidence type="ECO:0000256" key="2">
    <source>
        <dbReference type="ARBA" id="ARBA00022670"/>
    </source>
</evidence>
<dbReference type="PRINTS" id="PR00705">
    <property type="entry name" value="PAPAIN"/>
</dbReference>
<feature type="chain" id="PRO_5019782732" evidence="7">
    <location>
        <begin position="19"/>
        <end position="331"/>
    </location>
</feature>
<keyword evidence="11" id="KW-1185">Reference proteome</keyword>
<dbReference type="FunFam" id="3.90.70.10:FF:000006">
    <property type="entry name" value="Cathepsin S"/>
    <property type="match status" value="1"/>
</dbReference>
<keyword evidence="7" id="KW-0732">Signal</keyword>
<keyword evidence="4" id="KW-0788">Thiol protease</keyword>
<dbReference type="AlphaFoldDB" id="A0A482VK74"/>
<dbReference type="InterPro" id="IPR013201">
    <property type="entry name" value="Prot_inhib_I29"/>
</dbReference>
<dbReference type="Pfam" id="PF08246">
    <property type="entry name" value="Inhibitor_I29"/>
    <property type="match status" value="1"/>
</dbReference>
<evidence type="ECO:0000256" key="5">
    <source>
        <dbReference type="ARBA" id="ARBA00023145"/>
    </source>
</evidence>
<dbReference type="OrthoDB" id="10253408at2759"/>
<protein>
    <submittedName>
        <fullName evidence="10">Peptidase C1 and/or Inhibitor I29 domain containing protein</fullName>
    </submittedName>
</protein>
<reference evidence="10 11" key="1">
    <citation type="submission" date="2017-03" db="EMBL/GenBank/DDBJ databases">
        <title>Genome of the blue death feigning beetle - Asbolus verrucosus.</title>
        <authorList>
            <person name="Rider S.D."/>
        </authorList>
    </citation>
    <scope>NUCLEOTIDE SEQUENCE [LARGE SCALE GENOMIC DNA]</scope>
    <source>
        <strain evidence="10">Butters</strain>
        <tissue evidence="10">Head and leg muscle</tissue>
    </source>
</reference>
<keyword evidence="3" id="KW-0378">Hydrolase</keyword>
<dbReference type="InterPro" id="IPR000668">
    <property type="entry name" value="Peptidase_C1A_C"/>
</dbReference>
<dbReference type="PROSITE" id="PS00139">
    <property type="entry name" value="THIOL_PROTEASE_CYS"/>
    <property type="match status" value="1"/>
</dbReference>
<evidence type="ECO:0000259" key="8">
    <source>
        <dbReference type="SMART" id="SM00645"/>
    </source>
</evidence>
<proteinExistence type="inferred from homology"/>
<feature type="signal peptide" evidence="7">
    <location>
        <begin position="1"/>
        <end position="18"/>
    </location>
</feature>
<dbReference type="PROSITE" id="PS00640">
    <property type="entry name" value="THIOL_PROTEASE_ASN"/>
    <property type="match status" value="1"/>
</dbReference>
<organism evidence="10 11">
    <name type="scientific">Asbolus verrucosus</name>
    <name type="common">Desert ironclad beetle</name>
    <dbReference type="NCBI Taxonomy" id="1661398"/>
    <lineage>
        <taxon>Eukaryota</taxon>
        <taxon>Metazoa</taxon>
        <taxon>Ecdysozoa</taxon>
        <taxon>Arthropoda</taxon>
        <taxon>Hexapoda</taxon>
        <taxon>Insecta</taxon>
        <taxon>Pterygota</taxon>
        <taxon>Neoptera</taxon>
        <taxon>Endopterygota</taxon>
        <taxon>Coleoptera</taxon>
        <taxon>Polyphaga</taxon>
        <taxon>Cucujiformia</taxon>
        <taxon>Tenebrionidae</taxon>
        <taxon>Pimeliinae</taxon>
        <taxon>Asbolus</taxon>
    </lineage>
</organism>
<dbReference type="Proteomes" id="UP000292052">
    <property type="component" value="Unassembled WGS sequence"/>
</dbReference>
<dbReference type="InterPro" id="IPR025661">
    <property type="entry name" value="Pept_asp_AS"/>
</dbReference>
<sequence>MKIFLILTIVVCAAASLSEEWKSFKGNYQKNYSNAEEESFRKQLFQKKLQQFEEHNERFRHGLETYEIGINQFTDMTDEEMRPYIHGLIQPSKVSKPLIEISSNASLGLDENVVIPSSFDWRDQGAVTPVKDQGKCGSCWAFSVTGAIESQVKIAEGPNYNVSLSEQQLVDCVATNGGCRGGWMTNAFAYVASSDGIYSEDDYPYQGEVGTCMYNIIGEPAACIQGYAELSKPDEGLLVEIVATKGPVSVAIDTSDSFASYSGGVYYNPGCSPKIFSHAVLVVGYGSENGQDYWIVKNSWGEKWGDHGYIKMARNRDNNCGIASKASFPIL</sequence>
<dbReference type="Pfam" id="PF00112">
    <property type="entry name" value="Peptidase_C1"/>
    <property type="match status" value="1"/>
</dbReference>
<feature type="domain" description="Peptidase C1A papain C-terminal" evidence="8">
    <location>
        <begin position="115"/>
        <end position="330"/>
    </location>
</feature>
<dbReference type="SUPFAM" id="SSF54001">
    <property type="entry name" value="Cysteine proteinases"/>
    <property type="match status" value="1"/>
</dbReference>
<dbReference type="InterPro" id="IPR000169">
    <property type="entry name" value="Pept_cys_AS"/>
</dbReference>
<dbReference type="EMBL" id="QDEB01091102">
    <property type="protein sequence ID" value="RZC33185.1"/>
    <property type="molecule type" value="Genomic_DNA"/>
</dbReference>
<gene>
    <name evidence="10" type="ORF">BDFB_013884</name>
</gene>
<evidence type="ECO:0000256" key="1">
    <source>
        <dbReference type="ARBA" id="ARBA00008455"/>
    </source>
</evidence>
<dbReference type="InterPro" id="IPR039417">
    <property type="entry name" value="Peptidase_C1A_papain-like"/>
</dbReference>
<dbReference type="GO" id="GO:0008234">
    <property type="term" value="F:cysteine-type peptidase activity"/>
    <property type="evidence" value="ECO:0007669"/>
    <property type="project" value="UniProtKB-KW"/>
</dbReference>
<evidence type="ECO:0000256" key="3">
    <source>
        <dbReference type="ARBA" id="ARBA00022801"/>
    </source>
</evidence>
<comment type="caution">
    <text evidence="10">The sequence shown here is derived from an EMBL/GenBank/DDBJ whole genome shotgun (WGS) entry which is preliminary data.</text>
</comment>
<evidence type="ECO:0000259" key="9">
    <source>
        <dbReference type="SMART" id="SM00848"/>
    </source>
</evidence>
<dbReference type="InterPro" id="IPR013128">
    <property type="entry name" value="Peptidase_C1A"/>
</dbReference>
<keyword evidence="2" id="KW-0645">Protease</keyword>